<organism evidence="9 10">
    <name type="scientific">Pseudorhodoferax aquiterrae</name>
    <dbReference type="NCBI Taxonomy" id="747304"/>
    <lineage>
        <taxon>Bacteria</taxon>
        <taxon>Pseudomonadati</taxon>
        <taxon>Pseudomonadota</taxon>
        <taxon>Betaproteobacteria</taxon>
        <taxon>Burkholderiales</taxon>
        <taxon>Comamonadaceae</taxon>
    </lineage>
</organism>
<feature type="transmembrane region" description="Helical" evidence="6">
    <location>
        <begin position="12"/>
        <end position="33"/>
    </location>
</feature>
<feature type="coiled-coil region" evidence="4">
    <location>
        <begin position="472"/>
        <end position="499"/>
    </location>
</feature>
<evidence type="ECO:0000313" key="10">
    <source>
        <dbReference type="Proteomes" id="UP000626210"/>
    </source>
</evidence>
<name>A0ABQ3G988_9BURK</name>
<dbReference type="InterPro" id="IPR004089">
    <property type="entry name" value="MCPsignal_dom"/>
</dbReference>
<dbReference type="PRINTS" id="PR00260">
    <property type="entry name" value="CHEMTRNSDUCR"/>
</dbReference>
<evidence type="ECO:0000256" key="1">
    <source>
        <dbReference type="ARBA" id="ARBA00022481"/>
    </source>
</evidence>
<dbReference type="Proteomes" id="UP000626210">
    <property type="component" value="Unassembled WGS sequence"/>
</dbReference>
<dbReference type="PROSITE" id="PS50111">
    <property type="entry name" value="CHEMOTAXIS_TRANSDUC_2"/>
    <property type="match status" value="1"/>
</dbReference>
<keyword evidence="4" id="KW-0175">Coiled coil</keyword>
<reference evidence="10" key="1">
    <citation type="journal article" date="2019" name="Int. J. Syst. Evol. Microbiol.">
        <title>The Global Catalogue of Microorganisms (GCM) 10K type strain sequencing project: providing services to taxonomists for standard genome sequencing and annotation.</title>
        <authorList>
            <consortium name="The Broad Institute Genomics Platform"/>
            <consortium name="The Broad Institute Genome Sequencing Center for Infectious Disease"/>
            <person name="Wu L."/>
            <person name="Ma J."/>
        </authorList>
    </citation>
    <scope>NUCLEOTIDE SEQUENCE [LARGE SCALE GENOMIC DNA]</scope>
    <source>
        <strain evidence="10">KCTC 23314</strain>
    </source>
</reference>
<evidence type="ECO:0000256" key="6">
    <source>
        <dbReference type="SAM" id="Phobius"/>
    </source>
</evidence>
<dbReference type="EMBL" id="BMYK01000026">
    <property type="protein sequence ID" value="GHC98443.1"/>
    <property type="molecule type" value="Genomic_DNA"/>
</dbReference>
<comment type="caution">
    <text evidence="9">The sequence shown here is derived from an EMBL/GenBank/DDBJ whole genome shotgun (WGS) entry which is preliminary data.</text>
</comment>
<dbReference type="InterPro" id="IPR003660">
    <property type="entry name" value="HAMP_dom"/>
</dbReference>
<keyword evidence="3" id="KW-0807">Transducer</keyword>
<keyword evidence="10" id="KW-1185">Reference proteome</keyword>
<dbReference type="InterPro" id="IPR024478">
    <property type="entry name" value="HlyB_4HB_MCP"/>
</dbReference>
<comment type="similarity">
    <text evidence="2">Belongs to the methyl-accepting chemotaxis (MCP) protein family.</text>
</comment>
<feature type="compositionally biased region" description="Basic residues" evidence="5">
    <location>
        <begin position="548"/>
        <end position="558"/>
    </location>
</feature>
<dbReference type="InterPro" id="IPR004090">
    <property type="entry name" value="Chemotax_Me-accpt_rcpt"/>
</dbReference>
<feature type="domain" description="HAMP" evidence="8">
    <location>
        <begin position="215"/>
        <end position="267"/>
    </location>
</feature>
<evidence type="ECO:0000256" key="2">
    <source>
        <dbReference type="ARBA" id="ARBA00029447"/>
    </source>
</evidence>
<protein>
    <submittedName>
        <fullName evidence="9">Methyl-accepting chemotaxis protein</fullName>
    </submittedName>
</protein>
<proteinExistence type="inferred from homology"/>
<evidence type="ECO:0000256" key="5">
    <source>
        <dbReference type="SAM" id="MobiDB-lite"/>
    </source>
</evidence>
<dbReference type="SMART" id="SM00283">
    <property type="entry name" value="MA"/>
    <property type="match status" value="1"/>
</dbReference>
<dbReference type="Pfam" id="PF00015">
    <property type="entry name" value="MCPsignal"/>
    <property type="match status" value="1"/>
</dbReference>
<keyword evidence="1" id="KW-0488">Methylation</keyword>
<dbReference type="PROSITE" id="PS50885">
    <property type="entry name" value="HAMP"/>
    <property type="match status" value="1"/>
</dbReference>
<evidence type="ECO:0000259" key="8">
    <source>
        <dbReference type="PROSITE" id="PS50885"/>
    </source>
</evidence>
<dbReference type="Pfam" id="PF00672">
    <property type="entry name" value="HAMP"/>
    <property type="match status" value="1"/>
</dbReference>
<dbReference type="Pfam" id="PF12729">
    <property type="entry name" value="4HB_MCP_1"/>
    <property type="match status" value="1"/>
</dbReference>
<feature type="domain" description="Methyl-accepting transducer" evidence="7">
    <location>
        <begin position="272"/>
        <end position="501"/>
    </location>
</feature>
<dbReference type="SMART" id="SM00304">
    <property type="entry name" value="HAMP"/>
    <property type="match status" value="1"/>
</dbReference>
<feature type="region of interest" description="Disordered" evidence="5">
    <location>
        <begin position="525"/>
        <end position="579"/>
    </location>
</feature>
<dbReference type="PANTHER" id="PTHR43531">
    <property type="entry name" value="PROTEIN ICFG"/>
    <property type="match status" value="1"/>
</dbReference>
<evidence type="ECO:0000259" key="7">
    <source>
        <dbReference type="PROSITE" id="PS50111"/>
    </source>
</evidence>
<feature type="compositionally biased region" description="Polar residues" evidence="5">
    <location>
        <begin position="525"/>
        <end position="538"/>
    </location>
</feature>
<gene>
    <name evidence="9" type="ORF">GCM10007320_54150</name>
</gene>
<dbReference type="RefSeq" id="WP_308433226.1">
    <property type="nucleotide sequence ID" value="NZ_BMYK01000026.1"/>
</dbReference>
<dbReference type="Gene3D" id="1.10.287.950">
    <property type="entry name" value="Methyl-accepting chemotaxis protein"/>
    <property type="match status" value="1"/>
</dbReference>
<keyword evidence="6" id="KW-0812">Transmembrane</keyword>
<evidence type="ECO:0000313" key="9">
    <source>
        <dbReference type="EMBL" id="GHC98443.1"/>
    </source>
</evidence>
<evidence type="ECO:0000256" key="4">
    <source>
        <dbReference type="SAM" id="Coils"/>
    </source>
</evidence>
<accession>A0ABQ3G988</accession>
<dbReference type="CDD" id="cd06225">
    <property type="entry name" value="HAMP"/>
    <property type="match status" value="1"/>
</dbReference>
<keyword evidence="6" id="KW-0472">Membrane</keyword>
<evidence type="ECO:0000256" key="3">
    <source>
        <dbReference type="PROSITE-ProRule" id="PRU00284"/>
    </source>
</evidence>
<keyword evidence="6" id="KW-1133">Transmembrane helix</keyword>
<dbReference type="CDD" id="cd11386">
    <property type="entry name" value="MCP_signal"/>
    <property type="match status" value="1"/>
</dbReference>
<sequence>MKLINRFNIGPRLGLGFGIVLVLAVLVGALALYQLGKVNNATKDMATNWLVSMDALDDYRTELAVLRNAEGAHLSAATPADMKTQEAVVKAAQGTMASAWQRYAPLVDDGPERELATAVQIAQRAYLEAAGRMLNESSKGEDNAEAARRAYMGDSGKAYATLVSALDKAVQFQVQGGQDAFATSQAAFSLAQLEVTGILAAALGLGAFLAFIMTRSITVPLETAVHVAQTVAKGDLTSVIEVQSKDETGVLLSALRDMNEKLAGIVHQVRNSSDSITTGSTEIASGNSDLSSRTEAQASSLEQTAASKEQLTATIRQNSDTAQQAAQLAQTASSAAEEGGRVVSNVIATMQDISQSSSKVADIIGVIDGIAFQTNILALNAAVEAARAGEQGRGFAVVASEVRVLAQRSAGAAKEIKDLITQSGERVQGGAKLVADAGASMQDIVGHVRRVNDLIAEISAASREQSSGIGQIGEAVSQLDQVTQQNAALVEEMAAAADSLKSQAAQMSDVVAVFRVAGAQLDQATHQSLVPPTSTRATQPRRPEPRPIHHRPTRSPVKHVKDGKAKPKQPSVEADWEAF</sequence>
<dbReference type="InterPro" id="IPR051310">
    <property type="entry name" value="MCP_chemotaxis"/>
</dbReference>
<dbReference type="PANTHER" id="PTHR43531:SF14">
    <property type="entry name" value="METHYL-ACCEPTING CHEMOTAXIS PROTEIN I-RELATED"/>
    <property type="match status" value="1"/>
</dbReference>
<dbReference type="SUPFAM" id="SSF58104">
    <property type="entry name" value="Methyl-accepting chemotaxis protein (MCP) signaling domain"/>
    <property type="match status" value="1"/>
</dbReference>